<proteinExistence type="inferred from homology"/>
<evidence type="ECO:0000256" key="1">
    <source>
        <dbReference type="ARBA" id="ARBA00005790"/>
    </source>
</evidence>
<keyword evidence="6 9" id="KW-0418">Kinase</keyword>
<comment type="caution">
    <text evidence="11">The sequence shown here is derived from an EMBL/GenBank/DDBJ whole genome shotgun (WGS) entry which is preliminary data.</text>
</comment>
<keyword evidence="9" id="KW-0963">Cytoplasm</keyword>
<dbReference type="InterPro" id="IPR008145">
    <property type="entry name" value="GK/Ca_channel_bsu"/>
</dbReference>
<evidence type="ECO:0000256" key="8">
    <source>
        <dbReference type="ARBA" id="ARBA00030128"/>
    </source>
</evidence>
<reference evidence="11 12" key="1">
    <citation type="journal article" date="2018" name="Microbiome">
        <title>Fine metagenomic profile of the Mediterranean stratified and mixed water columns revealed by assembly and recruitment.</title>
        <authorList>
            <person name="Haro-Moreno J.M."/>
            <person name="Lopez-Perez M."/>
            <person name="De La Torre J.R."/>
            <person name="Picazo A."/>
            <person name="Camacho A."/>
            <person name="Rodriguez-Valera F."/>
        </authorList>
    </citation>
    <scope>NUCLEOTIDE SEQUENCE [LARGE SCALE GENOMIC DNA]</scope>
    <source>
        <strain evidence="11">MED-G78</strain>
    </source>
</reference>
<dbReference type="NCBIfam" id="TIGR03263">
    <property type="entry name" value="guanyl_kin"/>
    <property type="match status" value="1"/>
</dbReference>
<feature type="domain" description="Guanylate kinase-like" evidence="10">
    <location>
        <begin position="8"/>
        <end position="190"/>
    </location>
</feature>
<evidence type="ECO:0000259" key="10">
    <source>
        <dbReference type="PROSITE" id="PS50052"/>
    </source>
</evidence>
<dbReference type="GO" id="GO:0005524">
    <property type="term" value="F:ATP binding"/>
    <property type="evidence" value="ECO:0007669"/>
    <property type="project" value="UniProtKB-UniRule"/>
</dbReference>
<evidence type="ECO:0000256" key="4">
    <source>
        <dbReference type="ARBA" id="ARBA00022679"/>
    </source>
</evidence>
<dbReference type="PANTHER" id="PTHR23117">
    <property type="entry name" value="GUANYLATE KINASE-RELATED"/>
    <property type="match status" value="1"/>
</dbReference>
<dbReference type="Proteomes" id="UP000252915">
    <property type="component" value="Unassembled WGS sequence"/>
</dbReference>
<dbReference type="AlphaFoldDB" id="A0A368C8C9"/>
<evidence type="ECO:0000256" key="5">
    <source>
        <dbReference type="ARBA" id="ARBA00022741"/>
    </source>
</evidence>
<name>A0A368C8C9_9GAMM</name>
<evidence type="ECO:0000256" key="3">
    <source>
        <dbReference type="ARBA" id="ARBA00016296"/>
    </source>
</evidence>
<comment type="subcellular location">
    <subcellularLocation>
        <location evidence="9">Cytoplasm</location>
    </subcellularLocation>
</comment>
<evidence type="ECO:0000313" key="11">
    <source>
        <dbReference type="EMBL" id="RCL45226.1"/>
    </source>
</evidence>
<gene>
    <name evidence="9" type="primary">gmk</name>
    <name evidence="11" type="ORF">DBW92_01430</name>
</gene>
<dbReference type="EMBL" id="QOPI01000004">
    <property type="protein sequence ID" value="RCL45226.1"/>
    <property type="molecule type" value="Genomic_DNA"/>
</dbReference>
<comment type="similarity">
    <text evidence="1 9">Belongs to the guanylate kinase family.</text>
</comment>
<dbReference type="HAMAP" id="MF_00328">
    <property type="entry name" value="Guanylate_kinase"/>
    <property type="match status" value="1"/>
</dbReference>
<sequence length="212" mass="23960">MLNNMNKGELFIISAPSGAGKSSLIQEIIRRGFASDSLIELSVSATTRSPRSNDIEGKDYFFISQEKFLTFEEEDAFIESATVHGNKYGTLKDYVDSKSSKGINLILDIDVQGFYQIKEKNIPNTSIFIVPPSIQDLKVRLENRNEDAPEVIDQRLKNAIEELNSASDYDFRVLNDNFDMAADELYNLIVNRNVQNKEAKHISEVLEDLLSN</sequence>
<evidence type="ECO:0000256" key="9">
    <source>
        <dbReference type="HAMAP-Rule" id="MF_00328"/>
    </source>
</evidence>
<dbReference type="InterPro" id="IPR008144">
    <property type="entry name" value="Guanylate_kin-like_dom"/>
</dbReference>
<dbReference type="CDD" id="cd00071">
    <property type="entry name" value="GMPK"/>
    <property type="match status" value="1"/>
</dbReference>
<comment type="catalytic activity">
    <reaction evidence="9">
        <text>GMP + ATP = GDP + ADP</text>
        <dbReference type="Rhea" id="RHEA:20780"/>
        <dbReference type="ChEBI" id="CHEBI:30616"/>
        <dbReference type="ChEBI" id="CHEBI:58115"/>
        <dbReference type="ChEBI" id="CHEBI:58189"/>
        <dbReference type="ChEBI" id="CHEBI:456216"/>
        <dbReference type="EC" id="2.7.4.8"/>
    </reaction>
</comment>
<dbReference type="SUPFAM" id="SSF52540">
    <property type="entry name" value="P-loop containing nucleoside triphosphate hydrolases"/>
    <property type="match status" value="1"/>
</dbReference>
<dbReference type="Pfam" id="PF00625">
    <property type="entry name" value="Guanylate_kin"/>
    <property type="match status" value="1"/>
</dbReference>
<dbReference type="InterPro" id="IPR020590">
    <property type="entry name" value="Guanylate_kinase_CS"/>
</dbReference>
<dbReference type="GO" id="GO:0004385">
    <property type="term" value="F:GMP kinase activity"/>
    <property type="evidence" value="ECO:0007669"/>
    <property type="project" value="UniProtKB-UniRule"/>
</dbReference>
<dbReference type="PROSITE" id="PS00856">
    <property type="entry name" value="GUANYLATE_KINASE_1"/>
    <property type="match status" value="1"/>
</dbReference>
<evidence type="ECO:0000256" key="2">
    <source>
        <dbReference type="ARBA" id="ARBA00012961"/>
    </source>
</evidence>
<comment type="function">
    <text evidence="9">Essential for recycling GMP and indirectly, cGMP.</text>
</comment>
<organism evidence="11 12">
    <name type="scientific">SAR86 cluster bacterium</name>
    <dbReference type="NCBI Taxonomy" id="2030880"/>
    <lineage>
        <taxon>Bacteria</taxon>
        <taxon>Pseudomonadati</taxon>
        <taxon>Pseudomonadota</taxon>
        <taxon>Gammaproteobacteria</taxon>
        <taxon>SAR86 cluster</taxon>
    </lineage>
</organism>
<dbReference type="SMART" id="SM00072">
    <property type="entry name" value="GuKc"/>
    <property type="match status" value="1"/>
</dbReference>
<dbReference type="PANTHER" id="PTHR23117:SF13">
    <property type="entry name" value="GUANYLATE KINASE"/>
    <property type="match status" value="1"/>
</dbReference>
<feature type="binding site" evidence="9">
    <location>
        <begin position="15"/>
        <end position="22"/>
    </location>
    <ligand>
        <name>ATP</name>
        <dbReference type="ChEBI" id="CHEBI:30616"/>
    </ligand>
</feature>
<protein>
    <recommendedName>
        <fullName evidence="3 9">Guanylate kinase</fullName>
        <ecNumber evidence="2 9">2.7.4.8</ecNumber>
    </recommendedName>
    <alternativeName>
        <fullName evidence="8 9">GMP kinase</fullName>
    </alternativeName>
</protein>
<dbReference type="InterPro" id="IPR017665">
    <property type="entry name" value="Guanylate_kinase"/>
</dbReference>
<evidence type="ECO:0000256" key="7">
    <source>
        <dbReference type="ARBA" id="ARBA00022840"/>
    </source>
</evidence>
<keyword evidence="7 9" id="KW-0067">ATP-binding</keyword>
<evidence type="ECO:0000313" key="12">
    <source>
        <dbReference type="Proteomes" id="UP000252915"/>
    </source>
</evidence>
<dbReference type="FunFam" id="3.30.63.10:FF:000002">
    <property type="entry name" value="Guanylate kinase 1"/>
    <property type="match status" value="1"/>
</dbReference>
<dbReference type="Gene3D" id="3.40.50.300">
    <property type="entry name" value="P-loop containing nucleotide triphosphate hydrolases"/>
    <property type="match status" value="1"/>
</dbReference>
<dbReference type="InterPro" id="IPR027417">
    <property type="entry name" value="P-loop_NTPase"/>
</dbReference>
<dbReference type="PROSITE" id="PS50052">
    <property type="entry name" value="GUANYLATE_KINASE_2"/>
    <property type="match status" value="1"/>
</dbReference>
<keyword evidence="4 9" id="KW-0808">Transferase</keyword>
<accession>A0A368C8C9</accession>
<dbReference type="GO" id="GO:0005829">
    <property type="term" value="C:cytosol"/>
    <property type="evidence" value="ECO:0007669"/>
    <property type="project" value="TreeGrafter"/>
</dbReference>
<dbReference type="Gene3D" id="3.30.63.10">
    <property type="entry name" value="Guanylate Kinase phosphate binding domain"/>
    <property type="match status" value="1"/>
</dbReference>
<evidence type="ECO:0000256" key="6">
    <source>
        <dbReference type="ARBA" id="ARBA00022777"/>
    </source>
</evidence>
<keyword evidence="5 9" id="KW-0547">Nucleotide-binding</keyword>
<dbReference type="EC" id="2.7.4.8" evidence="2 9"/>